<evidence type="ECO:0000313" key="1">
    <source>
        <dbReference type="EMBL" id="GFF59892.1"/>
    </source>
</evidence>
<dbReference type="EMBL" id="BLKC01000244">
    <property type="protein sequence ID" value="GFF59892.1"/>
    <property type="molecule type" value="Genomic_DNA"/>
</dbReference>
<dbReference type="Proteomes" id="UP000465221">
    <property type="component" value="Unassembled WGS sequence"/>
</dbReference>
<comment type="caution">
    <text evidence="1">The sequence shown here is derived from an EMBL/GenBank/DDBJ whole genome shotgun (WGS) entry which is preliminary data.</text>
</comment>
<name>A0A8H3SHF4_9EURO</name>
<dbReference type="PANTHER" id="PTHR48419">
    <property type="entry name" value="SULFOTRANSFERASE DOMAIN-CONTAINING PROTEIN"/>
    <property type="match status" value="1"/>
</dbReference>
<evidence type="ECO:0000313" key="2">
    <source>
        <dbReference type="Proteomes" id="UP000465221"/>
    </source>
</evidence>
<proteinExistence type="predicted"/>
<protein>
    <submittedName>
        <fullName evidence="1">Uncharacterized protein</fullName>
    </submittedName>
</protein>
<dbReference type="InterPro" id="IPR053226">
    <property type="entry name" value="Pyrrolopyrazine_biosynth_F"/>
</dbReference>
<dbReference type="PANTHER" id="PTHR48419:SF1">
    <property type="entry name" value="SULFOTRANSFERASE DOMAIN-CONTAINING PROTEIN"/>
    <property type="match status" value="1"/>
</dbReference>
<sequence>MAPNNDALLPTSRKPSNLLVKMLSLEKQTNVLSNEKGGYFFWDAFMEVRKVISQRRPMEHWSQGDVEAVQKAFQRSLNNFENMAQSADSQGKIFFAKEHAQWIADPAAINHYILKHDYQASLRLGIQVPTSKGAEECFSLNNFTIFPDTYLESWTVTFLIRHPALALPSFYRAAANLEKEGFAGHHEIQPLMELHSTLKWTRLLYDWCCERGTQSISAEQLDKCLPILLDAQDVIHCPEVVLKYCELIGMSPAEVKFAWDSAGSGNSQYDVPGVGPKTPEEVMMSTLNHSSCLIKEKTPATMDIALERGKWDVEFGESLAKQMEQWVREAMPDYNYLWAKRLQVSQRKK</sequence>
<organism evidence="1 2">
    <name type="scientific">Aspergillus udagawae</name>
    <dbReference type="NCBI Taxonomy" id="91492"/>
    <lineage>
        <taxon>Eukaryota</taxon>
        <taxon>Fungi</taxon>
        <taxon>Dikarya</taxon>
        <taxon>Ascomycota</taxon>
        <taxon>Pezizomycotina</taxon>
        <taxon>Eurotiomycetes</taxon>
        <taxon>Eurotiomycetidae</taxon>
        <taxon>Eurotiales</taxon>
        <taxon>Aspergillaceae</taxon>
        <taxon>Aspergillus</taxon>
        <taxon>Aspergillus subgen. Fumigati</taxon>
    </lineage>
</organism>
<accession>A0A8H3SHF4</accession>
<reference evidence="1 2" key="1">
    <citation type="submission" date="2020-01" db="EMBL/GenBank/DDBJ databases">
        <title>Draft genome sequence of Aspergillus udagawae IFM 46972.</title>
        <authorList>
            <person name="Takahashi H."/>
            <person name="Yaguchi T."/>
        </authorList>
    </citation>
    <scope>NUCLEOTIDE SEQUENCE [LARGE SCALE GENOMIC DNA]</scope>
    <source>
        <strain evidence="1 2">IFM 46972</strain>
    </source>
</reference>
<dbReference type="AlphaFoldDB" id="A0A8H3SHF4"/>
<gene>
    <name evidence="1" type="ORF">IFM46972_11496</name>
</gene>